<dbReference type="OrthoDB" id="25294at10239"/>
<proteinExistence type="predicted"/>
<evidence type="ECO:0000313" key="1">
    <source>
        <dbReference type="EMBL" id="AHY27100.1"/>
    </source>
</evidence>
<sequence length="52" mass="6103">MNRSVCAECEYWGTGYCRTHRLLREQTDEDGIQLDFLIFGESYVRVTPRESA</sequence>
<name>A0A023W5Z7_9CAUD</name>
<dbReference type="GeneID" id="19488226"/>
<keyword evidence="2" id="KW-1185">Reference proteome</keyword>
<dbReference type="RefSeq" id="YP_009032522.1">
    <property type="nucleotide sequence ID" value="NC_024148.1"/>
</dbReference>
<gene>
    <name evidence="1" type="primary">37</name>
    <name evidence="1" type="ORF">PBI_PHANTASTIC_37</name>
</gene>
<dbReference type="KEGG" id="vg:19488226"/>
<organism evidence="1 2">
    <name type="scientific">Mycobacterium phage Phantastic</name>
    <dbReference type="NCBI Taxonomy" id="1486426"/>
    <lineage>
        <taxon>Viruses</taxon>
        <taxon>Duplodnaviria</taxon>
        <taxon>Heunggongvirae</taxon>
        <taxon>Uroviricota</taxon>
        <taxon>Caudoviricetes</taxon>
        <taxon>Veracruzvirus</taxon>
        <taxon>Veracruzvirus phantastic</taxon>
    </lineage>
</organism>
<reference evidence="1 2" key="1">
    <citation type="submission" date="2014-02" db="EMBL/GenBank/DDBJ databases">
        <authorList>
            <person name="Meadows H.N."/>
            <person name="Fisher J.N.B."/>
            <person name="Gardner A.V."/>
            <person name="Merrill B.D."/>
            <person name="Hartmann K.A."/>
            <person name="Bailey M.E."/>
            <person name="Beckstead A.P."/>
            <person name="Deus L.M."/>
            <person name="Earl A.S."/>
            <person name="Easter R.A."/>
            <person name="Gibby P.D."/>
            <person name="Graves K.A."/>
            <person name="Ayer P.A."/>
            <person name="Heiner M.E."/>
            <person name="Herring J.A."/>
            <person name="Jaen A.D."/>
            <person name="Liu J.E."/>
            <person name="Manci A.M."/>
            <person name="Nielsen D.A."/>
            <person name="Paz H.C."/>
            <person name="Sabin N.R."/>
            <person name="Solomon M.B."/>
            <person name="Sutter R.A."/>
            <person name="Wake B.N."/>
            <person name="Willyerd H.J."/>
            <person name="Zimmerman L.J."/>
            <person name="Breakwell D.P."/>
            <person name="Burnett S.H."/>
            <person name="Grose J.H."/>
            <person name="Bradley K.W."/>
            <person name="Clarke D.Q."/>
            <person name="Lewis M.F."/>
            <person name="Barker L.P."/>
            <person name="Bailey C."/>
            <person name="Asai D.J."/>
            <person name="Garber M.L."/>
            <person name="Bowman C.A."/>
            <person name="Russell D.A."/>
            <person name="Pope W.H."/>
            <person name="Jacobs-Sera D."/>
            <person name="Hendrix R.W."/>
            <person name="Hatfull G.F."/>
        </authorList>
    </citation>
    <scope>NUCLEOTIDE SEQUENCE [LARGE SCALE GENOMIC DNA]</scope>
</reference>
<evidence type="ECO:0000313" key="2">
    <source>
        <dbReference type="Proteomes" id="UP000024443"/>
    </source>
</evidence>
<dbReference type="EMBL" id="KJ510415">
    <property type="protein sequence ID" value="AHY27100.1"/>
    <property type="molecule type" value="Genomic_DNA"/>
</dbReference>
<dbReference type="Proteomes" id="UP000024443">
    <property type="component" value="Segment"/>
</dbReference>
<protein>
    <submittedName>
        <fullName evidence="1">Uncharacterized protein</fullName>
    </submittedName>
</protein>
<accession>A0A023W5Z7</accession>